<organism evidence="6 7">
    <name type="scientific">Candidatus Spechtbacteria bacterium RIFCSPLOWO2_02_FULL_38_8</name>
    <dbReference type="NCBI Taxonomy" id="1802164"/>
    <lineage>
        <taxon>Bacteria</taxon>
        <taxon>Candidatus Spechtiibacteriota</taxon>
    </lineage>
</organism>
<dbReference type="InterPro" id="IPR006674">
    <property type="entry name" value="HD_domain"/>
</dbReference>
<dbReference type="Pfam" id="PF13291">
    <property type="entry name" value="ACT_4"/>
    <property type="match status" value="1"/>
</dbReference>
<dbReference type="PROSITE" id="PS51671">
    <property type="entry name" value="ACT"/>
    <property type="match status" value="1"/>
</dbReference>
<evidence type="ECO:0008006" key="8">
    <source>
        <dbReference type="Google" id="ProtNLM"/>
    </source>
</evidence>
<dbReference type="SUPFAM" id="SSF81271">
    <property type="entry name" value="TGS-like"/>
    <property type="match status" value="1"/>
</dbReference>
<dbReference type="STRING" id="1802164.A3H51_02395"/>
<dbReference type="Pfam" id="PF04607">
    <property type="entry name" value="RelA_SpoT"/>
    <property type="match status" value="1"/>
</dbReference>
<evidence type="ECO:0000259" key="3">
    <source>
        <dbReference type="PROSITE" id="PS51671"/>
    </source>
</evidence>
<dbReference type="SUPFAM" id="SSF55021">
    <property type="entry name" value="ACT-like"/>
    <property type="match status" value="1"/>
</dbReference>
<dbReference type="CDD" id="cd00077">
    <property type="entry name" value="HDc"/>
    <property type="match status" value="1"/>
</dbReference>
<dbReference type="InterPro" id="IPR045600">
    <property type="entry name" value="RelA/SpoT_AH_RIS"/>
</dbReference>
<dbReference type="InterPro" id="IPR003607">
    <property type="entry name" value="HD/PDEase_dom"/>
</dbReference>
<dbReference type="InterPro" id="IPR045865">
    <property type="entry name" value="ACT-like_dom_sf"/>
</dbReference>
<dbReference type="FunFam" id="1.10.3210.10:FF:000001">
    <property type="entry name" value="GTP pyrophosphokinase RelA"/>
    <property type="match status" value="1"/>
</dbReference>
<dbReference type="AlphaFoldDB" id="A0A1G2HIG6"/>
<dbReference type="InterPro" id="IPR007685">
    <property type="entry name" value="RelA_SpoT"/>
</dbReference>
<proteinExistence type="inferred from homology"/>
<dbReference type="Gene3D" id="3.10.20.30">
    <property type="match status" value="1"/>
</dbReference>
<dbReference type="Gene3D" id="3.30.460.10">
    <property type="entry name" value="Beta Polymerase, domain 2"/>
    <property type="match status" value="1"/>
</dbReference>
<dbReference type="InterPro" id="IPR043519">
    <property type="entry name" value="NT_sf"/>
</dbReference>
<comment type="function">
    <text evidence="2">In eubacteria ppGpp (guanosine 3'-diphosphate 5'-diphosphate) is a mediator of the stringent response that coordinates a variety of cellular activities in response to changes in nutritional abundance.</text>
</comment>
<dbReference type="InterPro" id="IPR012675">
    <property type="entry name" value="Beta-grasp_dom_sf"/>
</dbReference>
<dbReference type="Pfam" id="PF02824">
    <property type="entry name" value="TGS"/>
    <property type="match status" value="1"/>
</dbReference>
<dbReference type="Pfam" id="PF13328">
    <property type="entry name" value="HD_4"/>
    <property type="match status" value="1"/>
</dbReference>
<feature type="domain" description="TGS" evidence="5">
    <location>
        <begin position="384"/>
        <end position="445"/>
    </location>
</feature>
<dbReference type="Pfam" id="PF19296">
    <property type="entry name" value="RelA_AH_RIS"/>
    <property type="match status" value="1"/>
</dbReference>
<dbReference type="CDD" id="cd01668">
    <property type="entry name" value="TGS_RSH"/>
    <property type="match status" value="1"/>
</dbReference>
<accession>A0A1G2HIG6</accession>
<dbReference type="Gene3D" id="1.10.3210.10">
    <property type="entry name" value="Hypothetical protein af1432"/>
    <property type="match status" value="1"/>
</dbReference>
<dbReference type="CDD" id="cd05399">
    <property type="entry name" value="NT_Rel-Spo_like"/>
    <property type="match status" value="1"/>
</dbReference>
<dbReference type="PROSITE" id="PS51880">
    <property type="entry name" value="TGS"/>
    <property type="match status" value="1"/>
</dbReference>
<evidence type="ECO:0000256" key="1">
    <source>
        <dbReference type="ARBA" id="ARBA00025704"/>
    </source>
</evidence>
<protein>
    <recommendedName>
        <fullName evidence="8">(P)ppGpp synthetase</fullName>
    </recommendedName>
</protein>
<name>A0A1G2HIG6_9BACT</name>
<dbReference type="SMART" id="SM00471">
    <property type="entry name" value="HDc"/>
    <property type="match status" value="1"/>
</dbReference>
<evidence type="ECO:0000256" key="2">
    <source>
        <dbReference type="RuleBase" id="RU003847"/>
    </source>
</evidence>
<dbReference type="FunFam" id="3.30.460.10:FF:000001">
    <property type="entry name" value="GTP pyrophosphokinase RelA"/>
    <property type="match status" value="1"/>
</dbReference>
<dbReference type="NCBIfam" id="TIGR00691">
    <property type="entry name" value="spoT_relA"/>
    <property type="match status" value="1"/>
</dbReference>
<dbReference type="GO" id="GO:0015969">
    <property type="term" value="P:guanosine tetraphosphate metabolic process"/>
    <property type="evidence" value="ECO:0007669"/>
    <property type="project" value="InterPro"/>
</dbReference>
<dbReference type="SUPFAM" id="SSF81301">
    <property type="entry name" value="Nucleotidyltransferase"/>
    <property type="match status" value="1"/>
</dbReference>
<dbReference type="InterPro" id="IPR012676">
    <property type="entry name" value="TGS-like"/>
</dbReference>
<comment type="similarity">
    <text evidence="2">Belongs to the relA/spoT family.</text>
</comment>
<evidence type="ECO:0000313" key="7">
    <source>
        <dbReference type="Proteomes" id="UP000178509"/>
    </source>
</evidence>
<dbReference type="InterPro" id="IPR033655">
    <property type="entry name" value="TGS_RelA/SpoT"/>
</dbReference>
<dbReference type="PANTHER" id="PTHR21262:SF31">
    <property type="entry name" value="GTP PYROPHOSPHOKINASE"/>
    <property type="match status" value="1"/>
</dbReference>
<dbReference type="PANTHER" id="PTHR21262">
    <property type="entry name" value="GUANOSINE-3',5'-BIS DIPHOSPHATE 3'-PYROPHOSPHOHYDROLASE"/>
    <property type="match status" value="1"/>
</dbReference>
<evidence type="ECO:0000313" key="6">
    <source>
        <dbReference type="EMBL" id="OGZ62292.1"/>
    </source>
</evidence>
<dbReference type="FunFam" id="3.10.20.30:FF:000002">
    <property type="entry name" value="GTP pyrophosphokinase (RelA/SpoT)"/>
    <property type="match status" value="1"/>
</dbReference>
<comment type="caution">
    <text evidence="6">The sequence shown here is derived from an EMBL/GenBank/DDBJ whole genome shotgun (WGS) entry which is preliminary data.</text>
</comment>
<gene>
    <name evidence="6" type="ORF">A3H51_02395</name>
</gene>
<dbReference type="InterPro" id="IPR004095">
    <property type="entry name" value="TGS"/>
</dbReference>
<dbReference type="SUPFAM" id="SSF109604">
    <property type="entry name" value="HD-domain/PDEase-like"/>
    <property type="match status" value="1"/>
</dbReference>
<reference evidence="6 7" key="1">
    <citation type="journal article" date="2016" name="Nat. Commun.">
        <title>Thousands of microbial genomes shed light on interconnected biogeochemical processes in an aquifer system.</title>
        <authorList>
            <person name="Anantharaman K."/>
            <person name="Brown C.T."/>
            <person name="Hug L.A."/>
            <person name="Sharon I."/>
            <person name="Castelle C.J."/>
            <person name="Probst A.J."/>
            <person name="Thomas B.C."/>
            <person name="Singh A."/>
            <person name="Wilkins M.J."/>
            <person name="Karaoz U."/>
            <person name="Brodie E.L."/>
            <person name="Williams K.H."/>
            <person name="Hubbard S.S."/>
            <person name="Banfield J.F."/>
        </authorList>
    </citation>
    <scope>NUCLEOTIDE SEQUENCE [LARGE SCALE GENOMIC DNA]</scope>
</reference>
<dbReference type="SMART" id="SM00954">
    <property type="entry name" value="RelA_SpoT"/>
    <property type="match status" value="1"/>
</dbReference>
<dbReference type="Proteomes" id="UP000178509">
    <property type="component" value="Unassembled WGS sequence"/>
</dbReference>
<dbReference type="PROSITE" id="PS51831">
    <property type="entry name" value="HD"/>
    <property type="match status" value="1"/>
</dbReference>
<dbReference type="InterPro" id="IPR004811">
    <property type="entry name" value="RelA/Spo_fam"/>
</dbReference>
<dbReference type="Gene3D" id="3.30.70.260">
    <property type="match status" value="1"/>
</dbReference>
<dbReference type="InterPro" id="IPR002912">
    <property type="entry name" value="ACT_dom"/>
</dbReference>
<feature type="domain" description="HD" evidence="4">
    <location>
        <begin position="43"/>
        <end position="141"/>
    </location>
</feature>
<feature type="domain" description="ACT" evidence="3">
    <location>
        <begin position="633"/>
        <end position="712"/>
    </location>
</feature>
<sequence>MLDILQKILDIFENKKDKTLLSDAFNVAQKAHLNQERSSGEPYITHPLDVAFTLAKMNMDVSTIAAALLHDVIEDTPVTIEDIKNKFGDEIAFLVDGVSKLGRLKYQGVERHAENLRKMLVATAQDVRVVIIKFADRLHNMKTLSALPQRKQTRIALETLEIYAPIAMRLGIFELARQLEDLAFPYIYPKEYEYVKKEANERIQQGEKYLKKLSPILIKTLKKAEIIPLDITMRVKHFYSLWRKLEKYDHNWDVINDLVAIRIIVKNVEDCYRTLGIIHKLWKPLPGRIKDYIALPKPNGYQSLHTAVFATGGRKVEIQIRTKQMHQEAEFGVAAHWQYKNRAKQSQKAMKKAYNWISRLQEWKKDTSNTEDLLEKLKIDVFSDRIFVFTPTGDVIDLPQGATPIDFAYNIHSDIGDKCAGATINGKMVALNTELKNGDIVEVITSKNKKPSQAWLNLVKTSHAKNHIKRWFRKEDEQSNKESGLNMINEELKAIEGISWMQVKENKKNQLMQKFNFKTEDALLAAIGRGDISVQRVFQNILEQKEKIKKELKIIKPSERKELGVVIAGATGLKMHIAKCCGPAYPQQIVAYITIDKGASIHRINCKDLKLSKKEAKLLPAYWREEENIDYITIKIKTTDRVGMIQDVSHVMAELDINIHALNAASGTKDRSSEKEQDIHITAEVEIKNMDQLKRLIEKLKAVNGVLGVERI</sequence>
<dbReference type="EMBL" id="MHOJ01000022">
    <property type="protein sequence ID" value="OGZ62292.1"/>
    <property type="molecule type" value="Genomic_DNA"/>
</dbReference>
<evidence type="ECO:0000259" key="4">
    <source>
        <dbReference type="PROSITE" id="PS51831"/>
    </source>
</evidence>
<dbReference type="GO" id="GO:0005886">
    <property type="term" value="C:plasma membrane"/>
    <property type="evidence" value="ECO:0007669"/>
    <property type="project" value="TreeGrafter"/>
</dbReference>
<dbReference type="CDD" id="cd04876">
    <property type="entry name" value="ACT_RelA-SpoT"/>
    <property type="match status" value="1"/>
</dbReference>
<comment type="pathway">
    <text evidence="1">Purine metabolism.</text>
</comment>
<evidence type="ECO:0000259" key="5">
    <source>
        <dbReference type="PROSITE" id="PS51880"/>
    </source>
</evidence>